<feature type="compositionally biased region" description="Polar residues" evidence="1">
    <location>
        <begin position="59"/>
        <end position="68"/>
    </location>
</feature>
<proteinExistence type="predicted"/>
<reference evidence="2" key="1">
    <citation type="submission" date="2021-01" db="EMBL/GenBank/DDBJ databases">
        <title>Phytophthora aleatoria, a newly-described species from Pinus radiata is distinct from Phytophthora cactorum isolates based on comparative genomics.</title>
        <authorList>
            <person name="Mcdougal R."/>
            <person name="Panda P."/>
            <person name="Williams N."/>
            <person name="Studholme D.J."/>
        </authorList>
    </citation>
    <scope>NUCLEOTIDE SEQUENCE</scope>
    <source>
        <strain evidence="2">NZFS 3830</strain>
    </source>
</reference>
<dbReference type="AlphaFoldDB" id="A0A8T1UPW9"/>
<dbReference type="EMBL" id="JAENGZ010000218">
    <property type="protein sequence ID" value="KAG6964923.1"/>
    <property type="molecule type" value="Genomic_DNA"/>
</dbReference>
<sequence length="83" mass="9479">MLNNQDFGIQLFASLFPHKSAEFARDLHRLATAEITRHPHRGELLDPGIPTVKERSRQKSSWVYNSNTRARRSASRCQSASKT</sequence>
<name>A0A8T1UPW9_9STRA</name>
<dbReference type="OrthoDB" id="10321677at2759"/>
<comment type="caution">
    <text evidence="2">The sequence shown here is derived from an EMBL/GenBank/DDBJ whole genome shotgun (WGS) entry which is preliminary data.</text>
</comment>
<evidence type="ECO:0000256" key="1">
    <source>
        <dbReference type="SAM" id="MobiDB-lite"/>
    </source>
</evidence>
<feature type="region of interest" description="Disordered" evidence="1">
    <location>
        <begin position="41"/>
        <end position="83"/>
    </location>
</feature>
<evidence type="ECO:0000313" key="3">
    <source>
        <dbReference type="Proteomes" id="UP000688947"/>
    </source>
</evidence>
<evidence type="ECO:0000313" key="2">
    <source>
        <dbReference type="EMBL" id="KAG6964923.1"/>
    </source>
</evidence>
<accession>A0A8T1UPW9</accession>
<organism evidence="2 3">
    <name type="scientific">Phytophthora cactorum</name>
    <dbReference type="NCBI Taxonomy" id="29920"/>
    <lineage>
        <taxon>Eukaryota</taxon>
        <taxon>Sar</taxon>
        <taxon>Stramenopiles</taxon>
        <taxon>Oomycota</taxon>
        <taxon>Peronosporomycetes</taxon>
        <taxon>Peronosporales</taxon>
        <taxon>Peronosporaceae</taxon>
        <taxon>Phytophthora</taxon>
    </lineage>
</organism>
<gene>
    <name evidence="2" type="ORF">JG687_00005683</name>
</gene>
<dbReference type="Proteomes" id="UP000688947">
    <property type="component" value="Unassembled WGS sequence"/>
</dbReference>
<protein>
    <submittedName>
        <fullName evidence="2">Uncharacterized protein</fullName>
    </submittedName>
</protein>